<evidence type="ECO:0000313" key="3">
    <source>
        <dbReference type="Proteomes" id="UP000237082"/>
    </source>
</evidence>
<feature type="transmembrane region" description="Helical" evidence="1">
    <location>
        <begin position="74"/>
        <end position="92"/>
    </location>
</feature>
<reference evidence="3" key="1">
    <citation type="submission" date="2018-02" db="EMBL/GenBank/DDBJ databases">
        <authorList>
            <person name="O'Hara-Hanley K."/>
            <person name="Soby S."/>
        </authorList>
    </citation>
    <scope>NUCLEOTIDE SEQUENCE [LARGE SCALE GENOMIC DNA]</scope>
    <source>
        <strain evidence="3">MWU14-2602</strain>
    </source>
</reference>
<comment type="caution">
    <text evidence="2">The sequence shown here is derived from an EMBL/GenBank/DDBJ whole genome shotgun (WGS) entry which is preliminary data.</text>
</comment>
<keyword evidence="3" id="KW-1185">Reference proteome</keyword>
<evidence type="ECO:0000313" key="2">
    <source>
        <dbReference type="EMBL" id="POZ62391.1"/>
    </source>
</evidence>
<proteinExistence type="predicted"/>
<dbReference type="EMBL" id="PQWB01000030">
    <property type="protein sequence ID" value="POZ62391.1"/>
    <property type="molecule type" value="Genomic_DNA"/>
</dbReference>
<keyword evidence="1" id="KW-1133">Transmembrane helix</keyword>
<keyword evidence="1" id="KW-0472">Membrane</keyword>
<keyword evidence="1" id="KW-0812">Transmembrane</keyword>
<dbReference type="AlphaFoldDB" id="A0A2S5DHA1"/>
<gene>
    <name evidence="2" type="ORF">C2I19_08535</name>
</gene>
<protein>
    <submittedName>
        <fullName evidence="2">Uncharacterized protein</fullName>
    </submittedName>
</protein>
<sequence length="105" mass="11234">MLAGECQGGVPRWYAESSAAAVRQACPEAGACADEARQGGRQEASAAAGENMAQLREAGELMSRSEKMRDAKQWFALDLLLLGVGVLCLIAYCRRLLGPEDDELC</sequence>
<evidence type="ECO:0000256" key="1">
    <source>
        <dbReference type="SAM" id="Phobius"/>
    </source>
</evidence>
<accession>A0A2S5DHA1</accession>
<organism evidence="2 3">
    <name type="scientific">Chromobacterium alticapitis</name>
    <dbReference type="NCBI Taxonomy" id="2073169"/>
    <lineage>
        <taxon>Bacteria</taxon>
        <taxon>Pseudomonadati</taxon>
        <taxon>Pseudomonadota</taxon>
        <taxon>Betaproteobacteria</taxon>
        <taxon>Neisseriales</taxon>
        <taxon>Chromobacteriaceae</taxon>
        <taxon>Chromobacterium</taxon>
    </lineage>
</organism>
<dbReference type="Proteomes" id="UP000237082">
    <property type="component" value="Unassembled WGS sequence"/>
</dbReference>
<name>A0A2S5DHA1_9NEIS</name>